<dbReference type="PROSITE" id="PS51318">
    <property type="entry name" value="TAT"/>
    <property type="match status" value="1"/>
</dbReference>
<dbReference type="RefSeq" id="WP_128499981.1">
    <property type="nucleotide sequence ID" value="NZ_RZNC01000006.1"/>
</dbReference>
<feature type="signal peptide" evidence="1">
    <location>
        <begin position="1"/>
        <end position="26"/>
    </location>
</feature>
<dbReference type="Proteomes" id="UP000288603">
    <property type="component" value="Unassembled WGS sequence"/>
</dbReference>
<dbReference type="InterPro" id="IPR050490">
    <property type="entry name" value="Bact_solute-bd_prot1"/>
</dbReference>
<gene>
    <name evidence="2" type="ORF">ELQ92_14155</name>
</gene>
<organism evidence="2 3">
    <name type="scientific">Labedella populi</name>
    <dbReference type="NCBI Taxonomy" id="2498850"/>
    <lineage>
        <taxon>Bacteria</taxon>
        <taxon>Bacillati</taxon>
        <taxon>Actinomycetota</taxon>
        <taxon>Actinomycetes</taxon>
        <taxon>Micrococcales</taxon>
        <taxon>Microbacteriaceae</taxon>
        <taxon>Labedella</taxon>
    </lineage>
</organism>
<accession>A0A444Q3X3</accession>
<protein>
    <submittedName>
        <fullName evidence="2">Extracellular solute-binding protein</fullName>
    </submittedName>
</protein>
<dbReference type="PANTHER" id="PTHR43649:SF14">
    <property type="entry name" value="BLR3389 PROTEIN"/>
    <property type="match status" value="1"/>
</dbReference>
<keyword evidence="1" id="KW-0732">Signal</keyword>
<keyword evidence="3" id="KW-1185">Reference proteome</keyword>
<name>A0A444Q3X3_9MICO</name>
<dbReference type="InterPro" id="IPR006311">
    <property type="entry name" value="TAT_signal"/>
</dbReference>
<dbReference type="InterPro" id="IPR006059">
    <property type="entry name" value="SBP"/>
</dbReference>
<evidence type="ECO:0000256" key="1">
    <source>
        <dbReference type="SAM" id="SignalP"/>
    </source>
</evidence>
<dbReference type="OrthoDB" id="4393730at2"/>
<dbReference type="SUPFAM" id="SSF53850">
    <property type="entry name" value="Periplasmic binding protein-like II"/>
    <property type="match status" value="1"/>
</dbReference>
<dbReference type="Gene3D" id="3.40.190.10">
    <property type="entry name" value="Periplasmic binding protein-like II"/>
    <property type="match status" value="1"/>
</dbReference>
<dbReference type="EMBL" id="RZNC01000006">
    <property type="protein sequence ID" value="RWZ58447.1"/>
    <property type="molecule type" value="Genomic_DNA"/>
</dbReference>
<evidence type="ECO:0000313" key="3">
    <source>
        <dbReference type="Proteomes" id="UP000288603"/>
    </source>
</evidence>
<dbReference type="Pfam" id="PF01547">
    <property type="entry name" value="SBP_bac_1"/>
    <property type="match status" value="1"/>
</dbReference>
<dbReference type="AlphaFoldDB" id="A0A444Q3X3"/>
<reference evidence="2 3" key="1">
    <citation type="submission" date="2018-12" db="EMBL/GenBank/DDBJ databases">
        <authorList>
            <person name="Li F."/>
        </authorList>
    </citation>
    <scope>NUCLEOTIDE SEQUENCE [LARGE SCALE GENOMIC DNA]</scope>
    <source>
        <strain evidence="2 3">8H24J-4-2</strain>
    </source>
</reference>
<evidence type="ECO:0000313" key="2">
    <source>
        <dbReference type="EMBL" id="RWZ58447.1"/>
    </source>
</evidence>
<proteinExistence type="predicted"/>
<dbReference type="PANTHER" id="PTHR43649">
    <property type="entry name" value="ARABINOSE-BINDING PROTEIN-RELATED"/>
    <property type="match status" value="1"/>
</dbReference>
<sequence>MTPSTPISRRQMLAGTAAALAGTAFLSGCAPTLGGATTAQTLQFWHLLSGGDGVTMSGLLDTANASQDAYRVHPTVLAWGTPYYTKLAMAAAGGRAPDVAIMHATRVAGYAPGGLLDPWDVDKLASLGVDESTFPAPIWEKGHAGGDLYSVALDAHPFVLMYNTDICDAAGVLDSDGSLTPTTSPEEFLELSRAVAAESTGHGLSFGYLGDGAQMWRLFYTLYTQHGLTMETPEGEKAVLDDDAAIESLTYMQTLLDGEIAAAQSDYGTAVAEFATGNSGMLFTGVWELRTMQAAELPFNASRIPTLYGTDAVYADSHSFVLPHQTSPDEEKRELTYEFVADLLKGSFDWAEAGHIPAYLPVTESPDYADLVPQANYADAAQYVQYDPPAWFTGSGSNFQSEFGAAVQGVLLSGNDPAAAITDFRRRVDGLLAKPNPADPEGTFGS</sequence>
<feature type="chain" id="PRO_5038687185" evidence="1">
    <location>
        <begin position="27"/>
        <end position="446"/>
    </location>
</feature>
<comment type="caution">
    <text evidence="2">The sequence shown here is derived from an EMBL/GenBank/DDBJ whole genome shotgun (WGS) entry which is preliminary data.</text>
</comment>